<sequence>MHSSIISSRWNFLAFLLIQREGCKSLIHSTVENDFFSMISCLDLGFLKYIVGLMKASSTFMCLLLNQLLAKIWTLLLAWLHINLDIVHMVVMII</sequence>
<proteinExistence type="predicted"/>
<accession>A0A2P2NL08</accession>
<organism evidence="1">
    <name type="scientific">Rhizophora mucronata</name>
    <name type="common">Asiatic mangrove</name>
    <dbReference type="NCBI Taxonomy" id="61149"/>
    <lineage>
        <taxon>Eukaryota</taxon>
        <taxon>Viridiplantae</taxon>
        <taxon>Streptophyta</taxon>
        <taxon>Embryophyta</taxon>
        <taxon>Tracheophyta</taxon>
        <taxon>Spermatophyta</taxon>
        <taxon>Magnoliopsida</taxon>
        <taxon>eudicotyledons</taxon>
        <taxon>Gunneridae</taxon>
        <taxon>Pentapetalae</taxon>
        <taxon>rosids</taxon>
        <taxon>fabids</taxon>
        <taxon>Malpighiales</taxon>
        <taxon>Rhizophoraceae</taxon>
        <taxon>Rhizophora</taxon>
    </lineage>
</organism>
<evidence type="ECO:0000313" key="1">
    <source>
        <dbReference type="EMBL" id="MBX43124.1"/>
    </source>
</evidence>
<reference evidence="1" key="1">
    <citation type="submission" date="2018-02" db="EMBL/GenBank/DDBJ databases">
        <title>Rhizophora mucronata_Transcriptome.</title>
        <authorList>
            <person name="Meera S.P."/>
            <person name="Sreeshan A."/>
            <person name="Augustine A."/>
        </authorList>
    </citation>
    <scope>NUCLEOTIDE SEQUENCE</scope>
    <source>
        <tissue evidence="1">Leaf</tissue>
    </source>
</reference>
<protein>
    <submittedName>
        <fullName evidence="1">Uncharacterized protein</fullName>
    </submittedName>
</protein>
<dbReference type="EMBL" id="GGEC01062640">
    <property type="protein sequence ID" value="MBX43124.1"/>
    <property type="molecule type" value="Transcribed_RNA"/>
</dbReference>
<name>A0A2P2NL08_RHIMU</name>
<dbReference type="AlphaFoldDB" id="A0A2P2NL08"/>